<evidence type="ECO:0000256" key="2">
    <source>
        <dbReference type="SAM" id="MobiDB-lite"/>
    </source>
</evidence>
<evidence type="ECO:0000313" key="8">
    <source>
        <dbReference type="EMBL" id="SPC91535.1"/>
    </source>
</evidence>
<dbReference type="Gene3D" id="1.25.40.20">
    <property type="entry name" value="Ankyrin repeat-containing domain"/>
    <property type="match status" value="1"/>
</dbReference>
<gene>
    <name evidence="8" type="ORF">FSB_LOCUS19417</name>
</gene>
<dbReference type="SUPFAM" id="SSF48403">
    <property type="entry name" value="Ankyrin repeat"/>
    <property type="match status" value="1"/>
</dbReference>
<dbReference type="InterPro" id="IPR036770">
    <property type="entry name" value="Ankyrin_rpt-contain_sf"/>
</dbReference>
<evidence type="ECO:0000259" key="7">
    <source>
        <dbReference type="Pfam" id="PF25597"/>
    </source>
</evidence>
<feature type="region of interest" description="Disordered" evidence="2">
    <location>
        <begin position="109"/>
        <end position="138"/>
    </location>
</feature>
<keyword evidence="1" id="KW-0040">ANK repeat</keyword>
<dbReference type="PANTHER" id="PTHR24177:SF292">
    <property type="entry name" value="ANKYRIN REPEAT FAMILY PROTEIN-RELATED"/>
    <property type="match status" value="1"/>
</dbReference>
<dbReference type="PROSITE" id="PS50088">
    <property type="entry name" value="ANK_REPEAT"/>
    <property type="match status" value="1"/>
</dbReference>
<name>A0A2N9FWM1_FAGSY</name>
<dbReference type="GO" id="GO:0016020">
    <property type="term" value="C:membrane"/>
    <property type="evidence" value="ECO:0007669"/>
    <property type="project" value="TreeGrafter"/>
</dbReference>
<dbReference type="InterPro" id="IPR012337">
    <property type="entry name" value="RNaseH-like_sf"/>
</dbReference>
<keyword evidence="4" id="KW-0732">Signal</keyword>
<evidence type="ECO:0000256" key="1">
    <source>
        <dbReference type="PROSITE-ProRule" id="PRU00023"/>
    </source>
</evidence>
<dbReference type="SUPFAM" id="SSF56672">
    <property type="entry name" value="DNA/RNA polymerases"/>
    <property type="match status" value="1"/>
</dbReference>
<accession>A0A2N9FWM1</accession>
<feature type="transmembrane region" description="Helical" evidence="3">
    <location>
        <begin position="824"/>
        <end position="842"/>
    </location>
</feature>
<protein>
    <recommendedName>
        <fullName evidence="9">PGG domain-containing protein</fullName>
    </recommendedName>
</protein>
<dbReference type="AlphaFoldDB" id="A0A2N9FWM1"/>
<keyword evidence="3" id="KW-0472">Membrane</keyword>
<evidence type="ECO:0000256" key="3">
    <source>
        <dbReference type="SAM" id="Phobius"/>
    </source>
</evidence>
<feature type="domain" description="PGG" evidence="6">
    <location>
        <begin position="710"/>
        <end position="816"/>
    </location>
</feature>
<feature type="transmembrane region" description="Helical" evidence="3">
    <location>
        <begin position="792"/>
        <end position="812"/>
    </location>
</feature>
<dbReference type="SUPFAM" id="SSF53098">
    <property type="entry name" value="Ribonuclease H-like"/>
    <property type="match status" value="1"/>
</dbReference>
<sequence>MVGLNANTATFLTTVRAFLIAASCPERFWGEAALTAVYTINRLPSSALQNVTPFERLYGTPASYSSLRVFGCACFVLLQPHEHSKLEPRSRLCCFLGYGIEHKDSCLPLTAPPADSPASPQEPAPPVDPVTDQPPLLPLRRSDRVRAPPAHLRDYSCFSAVLSLHEPHTYREACTNPLWQQAMTEELQALEKTHTWDLVDLPHGKSAIGCRWVYKIKTKSDGSIERYKARLVAKGYAQEYGIDYEETFAPVARITSVRSLLAIAAVHQWPLFQMDVKNAFLNGDLTEEVYMQAPPGYSDYPDKVCLLRRALYGLKQAPRAWFAKFSSIVHQFGFSSSSHDTALFIRRSDKDEAACTGRARLYLAALRGDWKSVKYMPNLQKMKWMTSYDLQFENAAGNTALTYAAATGNVNIAKAMLDKNKDLSNLGRGMKPLFMAASLGHSQMVDHLSLSTRIQQWDKTEQVELFVTYASVGLYGKRQALKMLNDNPDLASAETENGKTAMTALLLLARNPSAFVGGSQLGVLRRHINIPWLKLKQENSKQSEAHKLVKKCLQAYRDDVENLKVIPEISELLFEAAEVGNIEFLVELIRFDFDILWKIDNHRSIFHIAVEKRHESIFGLLNEIGSIRDLISDSIDKDGNNILHLVAGLAPQDKLNAISGAALQMQRELLWFKEVEKIVSPSFKEMKNGNGKTPYALFAEEHEKLRKQGEEWMMNTANYSMVVAALIASVMFSVQLADGLDHRIEKSTLDLAFAYSNAIALLFSSTSLITFLSILTSRYSYDDFLLSLPVRLMIGVTSLFISITAMMVAFVASFCLKNGNHLKYPLIFVGLFACVPISYVLLKYRLCVDIVQSTCCSSSLFQPRQHLLYKEVSRGSPHMCLTAHAFVDPTPTA</sequence>
<feature type="compositionally biased region" description="Pro residues" evidence="2">
    <location>
        <begin position="110"/>
        <end position="128"/>
    </location>
</feature>
<keyword evidence="3" id="KW-1133">Transmembrane helix</keyword>
<proteinExistence type="predicted"/>
<evidence type="ECO:0000259" key="5">
    <source>
        <dbReference type="Pfam" id="PF07727"/>
    </source>
</evidence>
<dbReference type="Pfam" id="PF12796">
    <property type="entry name" value="Ank_2"/>
    <property type="match status" value="1"/>
</dbReference>
<dbReference type="InterPro" id="IPR026961">
    <property type="entry name" value="PGG_dom"/>
</dbReference>
<feature type="domain" description="Retroviral polymerase SH3-like" evidence="7">
    <location>
        <begin position="72"/>
        <end position="103"/>
    </location>
</feature>
<evidence type="ECO:0000259" key="6">
    <source>
        <dbReference type="Pfam" id="PF13962"/>
    </source>
</evidence>
<feature type="domain" description="Reverse transcriptase Ty1/copia-type" evidence="5">
    <location>
        <begin position="194"/>
        <end position="348"/>
    </location>
</feature>
<dbReference type="Pfam" id="PF13962">
    <property type="entry name" value="PGG"/>
    <property type="match status" value="1"/>
</dbReference>
<dbReference type="InterPro" id="IPR057670">
    <property type="entry name" value="SH3_retrovirus"/>
</dbReference>
<reference evidence="8" key="1">
    <citation type="submission" date="2018-02" db="EMBL/GenBank/DDBJ databases">
        <authorList>
            <person name="Cohen D.B."/>
            <person name="Kent A.D."/>
        </authorList>
    </citation>
    <scope>NUCLEOTIDE SEQUENCE</scope>
</reference>
<dbReference type="SMART" id="SM00248">
    <property type="entry name" value="ANK"/>
    <property type="match status" value="4"/>
</dbReference>
<dbReference type="Pfam" id="PF25597">
    <property type="entry name" value="SH3_retrovirus"/>
    <property type="match status" value="1"/>
</dbReference>
<dbReference type="InterPro" id="IPR013103">
    <property type="entry name" value="RVT_2"/>
</dbReference>
<dbReference type="InterPro" id="IPR043502">
    <property type="entry name" value="DNA/RNA_pol_sf"/>
</dbReference>
<evidence type="ECO:0008006" key="9">
    <source>
        <dbReference type="Google" id="ProtNLM"/>
    </source>
</evidence>
<dbReference type="PANTHER" id="PTHR24177">
    <property type="entry name" value="CASKIN"/>
    <property type="match status" value="1"/>
</dbReference>
<dbReference type="Pfam" id="PF07727">
    <property type="entry name" value="RVT_2"/>
    <property type="match status" value="1"/>
</dbReference>
<dbReference type="InterPro" id="IPR002110">
    <property type="entry name" value="Ankyrin_rpt"/>
</dbReference>
<feature type="transmembrane region" description="Helical" evidence="3">
    <location>
        <begin position="749"/>
        <end position="772"/>
    </location>
</feature>
<evidence type="ECO:0000256" key="4">
    <source>
        <dbReference type="SAM" id="SignalP"/>
    </source>
</evidence>
<feature type="repeat" description="ANK" evidence="1">
    <location>
        <begin position="396"/>
        <end position="428"/>
    </location>
</feature>
<feature type="chain" id="PRO_5014860698" description="PGG domain-containing protein" evidence="4">
    <location>
        <begin position="18"/>
        <end position="893"/>
    </location>
</feature>
<keyword evidence="3" id="KW-0812">Transmembrane</keyword>
<organism evidence="8">
    <name type="scientific">Fagus sylvatica</name>
    <name type="common">Beechnut</name>
    <dbReference type="NCBI Taxonomy" id="28930"/>
    <lineage>
        <taxon>Eukaryota</taxon>
        <taxon>Viridiplantae</taxon>
        <taxon>Streptophyta</taxon>
        <taxon>Embryophyta</taxon>
        <taxon>Tracheophyta</taxon>
        <taxon>Spermatophyta</taxon>
        <taxon>Magnoliopsida</taxon>
        <taxon>eudicotyledons</taxon>
        <taxon>Gunneridae</taxon>
        <taxon>Pentapetalae</taxon>
        <taxon>rosids</taxon>
        <taxon>fabids</taxon>
        <taxon>Fagales</taxon>
        <taxon>Fagaceae</taxon>
        <taxon>Fagus</taxon>
    </lineage>
</organism>
<dbReference type="EMBL" id="OIVN01001231">
    <property type="protein sequence ID" value="SPC91535.1"/>
    <property type="molecule type" value="Genomic_DNA"/>
</dbReference>
<feature type="signal peptide" evidence="4">
    <location>
        <begin position="1"/>
        <end position="17"/>
    </location>
</feature>